<dbReference type="GO" id="GO:0009636">
    <property type="term" value="P:response to toxic substance"/>
    <property type="evidence" value="ECO:0007669"/>
    <property type="project" value="InterPro"/>
</dbReference>
<evidence type="ECO:0000256" key="3">
    <source>
        <dbReference type="ARBA" id="ARBA00022729"/>
    </source>
</evidence>
<name>A0A423PN85_9GAMM</name>
<dbReference type="Proteomes" id="UP000283993">
    <property type="component" value="Unassembled WGS sequence"/>
</dbReference>
<protein>
    <submittedName>
        <fullName evidence="7">Entericidin</fullName>
    </submittedName>
</protein>
<keyword evidence="8" id="KW-1185">Reference proteome</keyword>
<evidence type="ECO:0000256" key="4">
    <source>
        <dbReference type="ARBA" id="ARBA00023136"/>
    </source>
</evidence>
<dbReference type="InterPro" id="IPR012556">
    <property type="entry name" value="Entericidin"/>
</dbReference>
<sequence length="47" mass="5052">MNRNTPRWTGLVALMLIGMSLLTGCNTIQGAGEDMERAGEEVQDAAE</sequence>
<dbReference type="GO" id="GO:0016020">
    <property type="term" value="C:membrane"/>
    <property type="evidence" value="ECO:0007669"/>
    <property type="project" value="InterPro"/>
</dbReference>
<organism evidence="7 8">
    <name type="scientific">Salinisphaera orenii MK-B5</name>
    <dbReference type="NCBI Taxonomy" id="856730"/>
    <lineage>
        <taxon>Bacteria</taxon>
        <taxon>Pseudomonadati</taxon>
        <taxon>Pseudomonadota</taxon>
        <taxon>Gammaproteobacteria</taxon>
        <taxon>Salinisphaerales</taxon>
        <taxon>Salinisphaeraceae</taxon>
        <taxon>Salinisphaera</taxon>
    </lineage>
</organism>
<dbReference type="RefSeq" id="WP_123631218.1">
    <property type="nucleotide sequence ID" value="NZ_AYKH01000016.1"/>
</dbReference>
<dbReference type="AlphaFoldDB" id="A0A423PN85"/>
<evidence type="ECO:0000256" key="6">
    <source>
        <dbReference type="ARBA" id="ARBA00023288"/>
    </source>
</evidence>
<evidence type="ECO:0000256" key="5">
    <source>
        <dbReference type="ARBA" id="ARBA00023139"/>
    </source>
</evidence>
<dbReference type="PROSITE" id="PS51257">
    <property type="entry name" value="PROKAR_LIPOPROTEIN"/>
    <property type="match status" value="1"/>
</dbReference>
<evidence type="ECO:0000256" key="1">
    <source>
        <dbReference type="ARBA" id="ARBA00010296"/>
    </source>
</evidence>
<reference evidence="7 8" key="1">
    <citation type="submission" date="2013-10" db="EMBL/GenBank/DDBJ databases">
        <title>Salinisphaera orenii MK-B5 Genome Sequencing.</title>
        <authorList>
            <person name="Lai Q."/>
            <person name="Li C."/>
            <person name="Shao Z."/>
        </authorList>
    </citation>
    <scope>NUCLEOTIDE SEQUENCE [LARGE SCALE GENOMIC DNA]</scope>
    <source>
        <strain evidence="7 8">MK-B5</strain>
    </source>
</reference>
<evidence type="ECO:0000313" key="7">
    <source>
        <dbReference type="EMBL" id="ROO27037.1"/>
    </source>
</evidence>
<evidence type="ECO:0000313" key="8">
    <source>
        <dbReference type="Proteomes" id="UP000283993"/>
    </source>
</evidence>
<keyword evidence="6" id="KW-0449">Lipoprotein</keyword>
<keyword evidence="5" id="KW-0564">Palmitate</keyword>
<accession>A0A423PN85</accession>
<dbReference type="Pfam" id="PF08085">
    <property type="entry name" value="Entericidin"/>
    <property type="match status" value="1"/>
</dbReference>
<comment type="similarity">
    <text evidence="1">Belongs to the EcnA/EcnB lipoprotein family.</text>
</comment>
<comment type="caution">
    <text evidence="7">The sequence shown here is derived from an EMBL/GenBank/DDBJ whole genome shotgun (WGS) entry which is preliminary data.</text>
</comment>
<proteinExistence type="inferred from homology"/>
<dbReference type="EMBL" id="AYKH01000016">
    <property type="protein sequence ID" value="ROO27037.1"/>
    <property type="molecule type" value="Genomic_DNA"/>
</dbReference>
<evidence type="ECO:0000256" key="2">
    <source>
        <dbReference type="ARBA" id="ARBA00022475"/>
    </source>
</evidence>
<keyword evidence="4" id="KW-0472">Membrane</keyword>
<keyword evidence="2" id="KW-1003">Cell membrane</keyword>
<keyword evidence="3" id="KW-0732">Signal</keyword>
<gene>
    <name evidence="7" type="ORF">SAOR_09480</name>
</gene>